<dbReference type="InterPro" id="IPR006563">
    <property type="entry name" value="POX_dom"/>
</dbReference>
<proteinExistence type="inferred from homology"/>
<feature type="compositionally biased region" description="Basic and acidic residues" evidence="9">
    <location>
        <begin position="156"/>
        <end position="171"/>
    </location>
</feature>
<evidence type="ECO:0000256" key="6">
    <source>
        <dbReference type="ARBA" id="ARBA00023163"/>
    </source>
</evidence>
<dbReference type="InterPro" id="IPR008422">
    <property type="entry name" value="KN_HD"/>
</dbReference>
<feature type="DNA-binding region" description="Homeobox" evidence="8">
    <location>
        <begin position="302"/>
        <end position="364"/>
    </location>
</feature>
<keyword evidence="6" id="KW-0804">Transcription</keyword>
<name>A0A4S8K9M1_MUSBA</name>
<dbReference type="Pfam" id="PF07526">
    <property type="entry name" value="POX"/>
    <property type="match status" value="1"/>
</dbReference>
<keyword evidence="5 8" id="KW-0371">Homeobox</keyword>
<dbReference type="CDD" id="cd00086">
    <property type="entry name" value="homeodomain"/>
    <property type="match status" value="1"/>
</dbReference>
<evidence type="ECO:0000256" key="1">
    <source>
        <dbReference type="ARBA" id="ARBA00004123"/>
    </source>
</evidence>
<evidence type="ECO:0000313" key="11">
    <source>
        <dbReference type="EMBL" id="THU71717.1"/>
    </source>
</evidence>
<evidence type="ECO:0000313" key="12">
    <source>
        <dbReference type="Proteomes" id="UP000317650"/>
    </source>
</evidence>
<dbReference type="SMART" id="SM00574">
    <property type="entry name" value="POX"/>
    <property type="match status" value="1"/>
</dbReference>
<accession>A0A4S8K9M1</accession>
<organism evidence="11 12">
    <name type="scientific">Musa balbisiana</name>
    <name type="common">Banana</name>
    <dbReference type="NCBI Taxonomy" id="52838"/>
    <lineage>
        <taxon>Eukaryota</taxon>
        <taxon>Viridiplantae</taxon>
        <taxon>Streptophyta</taxon>
        <taxon>Embryophyta</taxon>
        <taxon>Tracheophyta</taxon>
        <taxon>Spermatophyta</taxon>
        <taxon>Magnoliopsida</taxon>
        <taxon>Liliopsida</taxon>
        <taxon>Zingiberales</taxon>
        <taxon>Musaceae</taxon>
        <taxon>Musa</taxon>
    </lineage>
</organism>
<gene>
    <name evidence="11" type="ORF">C4D60_Mb04t04430</name>
</gene>
<keyword evidence="7 8" id="KW-0539">Nucleus</keyword>
<dbReference type="EMBL" id="PYDT01000001">
    <property type="protein sequence ID" value="THU71717.1"/>
    <property type="molecule type" value="Genomic_DNA"/>
</dbReference>
<dbReference type="STRING" id="52838.A0A4S8K9M1"/>
<sequence length="512" mass="57513">MAQEYSQFLLGINPLIQGLEHNHELLGVQSGVEMLGVPSKHQGSHFMKNFVHRNLPESSNGNFGMGSAVGTWPVDDSSSISLFDCQEGEQLDRKLSLSHFSVKSPDGIGLPDSLQQQQQQQQLFMQARREHYLKKSKYLKPTQELLSEFCNIQEGHNSKEGPKQGSRREEGDPSSWQHSLYSMNHLELHKLKAKLFSMLEEVDRRYRKYCEQMKAVVSSFETMAGEGAADVYSTLASKAMSRHFRRLKDGIVDQINAVKKAMGEKDPSAPGGTRAETPRLKLLDQCIRQQKALQHGMVQQLPWRPQRGLPERSVSILRAWLFEHFLHPYPSDVDKVILARKAGLSRSQVSNWFINARVRIWKPMVEEMYSEEMKELDAKSNQNPNPNSALSLVHKPFLNDSESLSSIINSSHHGVHQPQQQRVSGADHFGVVDFDVFSSYSNFASDDLRRSVSLTLGLQQHNGGGMSLSFSAASQQPLHHGRQGELSMLDGAAQGVPRRNLMGTQLLHDLAG</sequence>
<evidence type="ECO:0000256" key="9">
    <source>
        <dbReference type="SAM" id="MobiDB-lite"/>
    </source>
</evidence>
<keyword evidence="3" id="KW-0805">Transcription regulation</keyword>
<evidence type="ECO:0000256" key="3">
    <source>
        <dbReference type="ARBA" id="ARBA00023015"/>
    </source>
</evidence>
<comment type="caution">
    <text evidence="11">The sequence shown here is derived from an EMBL/GenBank/DDBJ whole genome shotgun (WGS) entry which is preliminary data.</text>
</comment>
<evidence type="ECO:0000256" key="5">
    <source>
        <dbReference type="ARBA" id="ARBA00023155"/>
    </source>
</evidence>
<comment type="similarity">
    <text evidence="2">Belongs to the TALE/BELL homeobox family.</text>
</comment>
<dbReference type="PROSITE" id="PS50071">
    <property type="entry name" value="HOMEOBOX_2"/>
    <property type="match status" value="1"/>
</dbReference>
<dbReference type="Proteomes" id="UP000317650">
    <property type="component" value="Chromosome 4"/>
</dbReference>
<dbReference type="SMART" id="SM00389">
    <property type="entry name" value="HOX"/>
    <property type="match status" value="1"/>
</dbReference>
<reference evidence="11 12" key="1">
    <citation type="journal article" date="2019" name="Nat. Plants">
        <title>Genome sequencing of Musa balbisiana reveals subgenome evolution and function divergence in polyploid bananas.</title>
        <authorList>
            <person name="Yao X."/>
        </authorList>
    </citation>
    <scope>NUCLEOTIDE SEQUENCE [LARGE SCALE GENOMIC DNA]</scope>
    <source>
        <strain evidence="12">cv. DH-PKW</strain>
        <tissue evidence="11">Leaves</tissue>
    </source>
</reference>
<keyword evidence="12" id="KW-1185">Reference proteome</keyword>
<dbReference type="InterPro" id="IPR050224">
    <property type="entry name" value="TALE_homeobox"/>
</dbReference>
<evidence type="ECO:0000259" key="10">
    <source>
        <dbReference type="PROSITE" id="PS50071"/>
    </source>
</evidence>
<feature type="region of interest" description="Disordered" evidence="9">
    <location>
        <begin position="154"/>
        <end position="176"/>
    </location>
</feature>
<dbReference type="SUPFAM" id="SSF46689">
    <property type="entry name" value="Homeodomain-like"/>
    <property type="match status" value="1"/>
</dbReference>
<protein>
    <recommendedName>
        <fullName evidence="10">Homeobox domain-containing protein</fullName>
    </recommendedName>
</protein>
<evidence type="ECO:0000256" key="8">
    <source>
        <dbReference type="PROSITE-ProRule" id="PRU00108"/>
    </source>
</evidence>
<feature type="domain" description="Homeobox" evidence="10">
    <location>
        <begin position="300"/>
        <end position="363"/>
    </location>
</feature>
<comment type="subcellular location">
    <subcellularLocation>
        <location evidence="1 8">Nucleus</location>
    </subcellularLocation>
</comment>
<dbReference type="GO" id="GO:0006355">
    <property type="term" value="P:regulation of DNA-templated transcription"/>
    <property type="evidence" value="ECO:0007669"/>
    <property type="project" value="InterPro"/>
</dbReference>
<dbReference type="InterPro" id="IPR009057">
    <property type="entry name" value="Homeodomain-like_sf"/>
</dbReference>
<dbReference type="AlphaFoldDB" id="A0A4S8K9M1"/>
<dbReference type="GO" id="GO:0005634">
    <property type="term" value="C:nucleus"/>
    <property type="evidence" value="ECO:0007669"/>
    <property type="project" value="UniProtKB-SubCell"/>
</dbReference>
<evidence type="ECO:0000256" key="2">
    <source>
        <dbReference type="ARBA" id="ARBA00006454"/>
    </source>
</evidence>
<dbReference type="InterPro" id="IPR001356">
    <property type="entry name" value="HD"/>
</dbReference>
<evidence type="ECO:0000256" key="4">
    <source>
        <dbReference type="ARBA" id="ARBA00023125"/>
    </source>
</evidence>
<dbReference type="GO" id="GO:0003677">
    <property type="term" value="F:DNA binding"/>
    <property type="evidence" value="ECO:0007669"/>
    <property type="project" value="UniProtKB-UniRule"/>
</dbReference>
<dbReference type="Pfam" id="PF05920">
    <property type="entry name" value="Homeobox_KN"/>
    <property type="match status" value="1"/>
</dbReference>
<dbReference type="Gene3D" id="1.10.10.60">
    <property type="entry name" value="Homeodomain-like"/>
    <property type="match status" value="1"/>
</dbReference>
<dbReference type="PANTHER" id="PTHR11850">
    <property type="entry name" value="HOMEOBOX PROTEIN TRANSCRIPTION FACTORS"/>
    <property type="match status" value="1"/>
</dbReference>
<keyword evidence="4 8" id="KW-0238">DNA-binding</keyword>
<evidence type="ECO:0000256" key="7">
    <source>
        <dbReference type="ARBA" id="ARBA00023242"/>
    </source>
</evidence>